<dbReference type="eggNOG" id="KOG2419">
    <property type="taxonomic scope" value="Eukaryota"/>
</dbReference>
<dbReference type="EMBL" id="AGNL01023225">
    <property type="protein sequence ID" value="EJK59270.1"/>
    <property type="molecule type" value="Genomic_DNA"/>
</dbReference>
<gene>
    <name evidence="3" type="ORF">THAOC_20530</name>
</gene>
<evidence type="ECO:0008006" key="5">
    <source>
        <dbReference type="Google" id="ProtNLM"/>
    </source>
</evidence>
<name>K0S237_THAOC</name>
<dbReference type="OrthoDB" id="5973539at2759"/>
<dbReference type="Pfam" id="PF02666">
    <property type="entry name" value="PS_Dcarbxylase"/>
    <property type="match status" value="1"/>
</dbReference>
<evidence type="ECO:0000256" key="2">
    <source>
        <dbReference type="ARBA" id="ARBA00023239"/>
    </source>
</evidence>
<evidence type="ECO:0000256" key="1">
    <source>
        <dbReference type="ARBA" id="ARBA00022793"/>
    </source>
</evidence>
<organism evidence="3 4">
    <name type="scientific">Thalassiosira oceanica</name>
    <name type="common">Marine diatom</name>
    <dbReference type="NCBI Taxonomy" id="159749"/>
    <lineage>
        <taxon>Eukaryota</taxon>
        <taxon>Sar</taxon>
        <taxon>Stramenopiles</taxon>
        <taxon>Ochrophyta</taxon>
        <taxon>Bacillariophyta</taxon>
        <taxon>Coscinodiscophyceae</taxon>
        <taxon>Thalassiosirophycidae</taxon>
        <taxon>Thalassiosirales</taxon>
        <taxon>Thalassiosiraceae</taxon>
        <taxon>Thalassiosira</taxon>
    </lineage>
</organism>
<dbReference type="GO" id="GO:0005739">
    <property type="term" value="C:mitochondrion"/>
    <property type="evidence" value="ECO:0007669"/>
    <property type="project" value="TreeGrafter"/>
</dbReference>
<dbReference type="GO" id="GO:0006646">
    <property type="term" value="P:phosphatidylethanolamine biosynthetic process"/>
    <property type="evidence" value="ECO:0007669"/>
    <property type="project" value="TreeGrafter"/>
</dbReference>
<proteinExistence type="predicted"/>
<dbReference type="OMA" id="TTIQNSW"/>
<dbReference type="Proteomes" id="UP000266841">
    <property type="component" value="Unassembled WGS sequence"/>
</dbReference>
<keyword evidence="1" id="KW-0210">Decarboxylase</keyword>
<keyword evidence="4" id="KW-1185">Reference proteome</keyword>
<dbReference type="PANTHER" id="PTHR10067">
    <property type="entry name" value="PHOSPHATIDYLSERINE DECARBOXYLASE"/>
    <property type="match status" value="1"/>
</dbReference>
<dbReference type="PANTHER" id="PTHR10067:SF6">
    <property type="entry name" value="PHOSPHATIDYLSERINE DECARBOXYLASE PROENZYME, MITOCHONDRIAL"/>
    <property type="match status" value="1"/>
</dbReference>
<accession>K0S237</accession>
<reference evidence="3 4" key="1">
    <citation type="journal article" date="2012" name="Genome Biol.">
        <title>Genome and low-iron response of an oceanic diatom adapted to chronic iron limitation.</title>
        <authorList>
            <person name="Lommer M."/>
            <person name="Specht M."/>
            <person name="Roy A.S."/>
            <person name="Kraemer L."/>
            <person name="Andreson R."/>
            <person name="Gutowska M.A."/>
            <person name="Wolf J."/>
            <person name="Bergner S.V."/>
            <person name="Schilhabel M.B."/>
            <person name="Klostermeier U.C."/>
            <person name="Beiko R.G."/>
            <person name="Rosenstiel P."/>
            <person name="Hippler M."/>
            <person name="Laroche J."/>
        </authorList>
    </citation>
    <scope>NUCLEOTIDE SEQUENCE [LARGE SCALE GENOMIC DNA]</scope>
    <source>
        <strain evidence="3 4">CCMP1005</strain>
    </source>
</reference>
<evidence type="ECO:0000313" key="4">
    <source>
        <dbReference type="Proteomes" id="UP000266841"/>
    </source>
</evidence>
<dbReference type="AlphaFoldDB" id="K0S237"/>
<dbReference type="InterPro" id="IPR003817">
    <property type="entry name" value="PS_Dcarbxylase"/>
</dbReference>
<dbReference type="GO" id="GO:0004609">
    <property type="term" value="F:phosphatidylserine decarboxylase activity"/>
    <property type="evidence" value="ECO:0007669"/>
    <property type="project" value="InterPro"/>
</dbReference>
<keyword evidence="2" id="KW-0456">Lyase</keyword>
<comment type="caution">
    <text evidence="3">The sequence shown here is derived from an EMBL/GenBank/DDBJ whole genome shotgun (WGS) entry which is preliminary data.</text>
</comment>
<evidence type="ECO:0000313" key="3">
    <source>
        <dbReference type="EMBL" id="EJK59270.1"/>
    </source>
</evidence>
<protein>
    <recommendedName>
        <fullName evidence="5">Phosphatidylserine decarboxylase</fullName>
    </recommendedName>
</protein>
<sequence>MASSSISVFAIGDFLAQLILYILPSRISDRVRENTSPQTVLVLRDGSTKRANDGNNNEPRMTLFEGVFATLLFDLALFGTSNPIINFIIRAFTTIQNSWDRPFQNETEAESKIFEFCTRLDIRRHPWMWHRPAGEYGSLNDFFSRTYAPEYFPRLGDGRVVSPACCKISTYDDDEGLRRLLIKGCEYDVSKIGLPDDENNLLLEAYRSNRVFVGYLGPKDYHRVHSPISGKCTHCRLEGADSNSASVKFFGGKFNLLNDNKRLVVVLEEESSTVGGGESNGNDDVVVEVQEPPLRVALVIVGGVGVNTITYDKDMVGRSIGKGQEISTFRAGGSAFAMFTSKRLDIVPALSRAAEEGICVEANVGETLAN</sequence>